<dbReference type="EMBL" id="JBHEZZ010000018">
    <property type="protein sequence ID" value="MFC1405108.1"/>
    <property type="molecule type" value="Genomic_DNA"/>
</dbReference>
<organism evidence="2 3">
    <name type="scientific">Streptacidiphilus cavernicola</name>
    <dbReference type="NCBI Taxonomy" id="3342716"/>
    <lineage>
        <taxon>Bacteria</taxon>
        <taxon>Bacillati</taxon>
        <taxon>Actinomycetota</taxon>
        <taxon>Actinomycetes</taxon>
        <taxon>Kitasatosporales</taxon>
        <taxon>Streptomycetaceae</taxon>
        <taxon>Streptacidiphilus</taxon>
    </lineage>
</organism>
<accession>A0ABV6UUG1</accession>
<evidence type="ECO:0000313" key="2">
    <source>
        <dbReference type="EMBL" id="MFC1405108.1"/>
    </source>
</evidence>
<comment type="caution">
    <text evidence="2">The sequence shown here is derived from an EMBL/GenBank/DDBJ whole genome shotgun (WGS) entry which is preliminary data.</text>
</comment>
<evidence type="ECO:0000313" key="3">
    <source>
        <dbReference type="Proteomes" id="UP001592528"/>
    </source>
</evidence>
<dbReference type="RefSeq" id="WP_030259584.1">
    <property type="nucleotide sequence ID" value="NZ_JBHEZZ010000018.1"/>
</dbReference>
<reference evidence="2 3" key="1">
    <citation type="submission" date="2024-09" db="EMBL/GenBank/DDBJ databases">
        <authorList>
            <person name="Lee S.D."/>
        </authorList>
    </citation>
    <scope>NUCLEOTIDE SEQUENCE [LARGE SCALE GENOMIC DNA]</scope>
    <source>
        <strain evidence="2 3">N1-5</strain>
    </source>
</reference>
<feature type="transmembrane region" description="Helical" evidence="1">
    <location>
        <begin position="52"/>
        <end position="74"/>
    </location>
</feature>
<gene>
    <name evidence="2" type="ORF">ACEZDJ_27885</name>
</gene>
<protein>
    <submittedName>
        <fullName evidence="2">Uncharacterized protein</fullName>
    </submittedName>
</protein>
<proteinExistence type="predicted"/>
<sequence length="84" mass="8938">MLTPKRVRSYIEKGRPGVPLPLVAGLHQLRYRIGRVSAARQDRDKGALSIELALLVIVLILAAGLVVAAITALVTKESGKITGP</sequence>
<name>A0ABV6UUG1_9ACTN</name>
<keyword evidence="1" id="KW-0812">Transmembrane</keyword>
<keyword evidence="3" id="KW-1185">Reference proteome</keyword>
<keyword evidence="1" id="KW-1133">Transmembrane helix</keyword>
<keyword evidence="1" id="KW-0472">Membrane</keyword>
<dbReference type="Proteomes" id="UP001592528">
    <property type="component" value="Unassembled WGS sequence"/>
</dbReference>
<evidence type="ECO:0000256" key="1">
    <source>
        <dbReference type="SAM" id="Phobius"/>
    </source>
</evidence>